<organism evidence="3 4">
    <name type="scientific">Nonlabens xylanidelens</name>
    <dbReference type="NCBI Taxonomy" id="191564"/>
    <lineage>
        <taxon>Bacteria</taxon>
        <taxon>Pseudomonadati</taxon>
        <taxon>Bacteroidota</taxon>
        <taxon>Flavobacteriia</taxon>
        <taxon>Flavobacteriales</taxon>
        <taxon>Flavobacteriaceae</taxon>
        <taxon>Nonlabens</taxon>
    </lineage>
</organism>
<evidence type="ECO:0008006" key="5">
    <source>
        <dbReference type="Google" id="ProtNLM"/>
    </source>
</evidence>
<feature type="coiled-coil region" evidence="1">
    <location>
        <begin position="63"/>
        <end position="90"/>
    </location>
</feature>
<protein>
    <recommendedName>
        <fullName evidence="5">Sensor of ECF-type sigma factor</fullName>
    </recommendedName>
</protein>
<feature type="signal peptide" evidence="2">
    <location>
        <begin position="1"/>
        <end position="18"/>
    </location>
</feature>
<sequence length="156" mass="18657">MKNLIIVLVLLFSFMVKAQGPEGDRDRHSNKEMHDKIKTLAIAHINKELDLTSEEAQKFWPLYNEVKDERDRLEKEKKKLINKLEGEFDTMTEKQAVAYVNQMVTYDQKISATNLDYKHDEIINVIGAKRFLKLKKAELDFRRKMIREYKERRRNK</sequence>
<keyword evidence="4" id="KW-1185">Reference proteome</keyword>
<reference evidence="3 4" key="1">
    <citation type="submission" date="2018-02" db="EMBL/GenBank/DDBJ databases">
        <title>Genomic Encyclopedia of Archaeal and Bacterial Type Strains, Phase II (KMG-II): from individual species to whole genera.</title>
        <authorList>
            <person name="Goeker M."/>
        </authorList>
    </citation>
    <scope>NUCLEOTIDE SEQUENCE [LARGE SCALE GENOMIC DNA]</scope>
    <source>
        <strain evidence="3 4">DSM 16809</strain>
    </source>
</reference>
<evidence type="ECO:0000256" key="1">
    <source>
        <dbReference type="SAM" id="Coils"/>
    </source>
</evidence>
<dbReference type="EMBL" id="PTJE01000009">
    <property type="protein sequence ID" value="PPK92735.1"/>
    <property type="molecule type" value="Genomic_DNA"/>
</dbReference>
<dbReference type="OrthoDB" id="675330at2"/>
<keyword evidence="2" id="KW-0732">Signal</keyword>
<proteinExistence type="predicted"/>
<evidence type="ECO:0000256" key="2">
    <source>
        <dbReference type="SAM" id="SignalP"/>
    </source>
</evidence>
<feature type="chain" id="PRO_5015447606" description="Sensor of ECF-type sigma factor" evidence="2">
    <location>
        <begin position="19"/>
        <end position="156"/>
    </location>
</feature>
<evidence type="ECO:0000313" key="3">
    <source>
        <dbReference type="EMBL" id="PPK92735.1"/>
    </source>
</evidence>
<gene>
    <name evidence="3" type="ORF">LY01_02820</name>
</gene>
<dbReference type="Proteomes" id="UP000239002">
    <property type="component" value="Unassembled WGS sequence"/>
</dbReference>
<comment type="caution">
    <text evidence="3">The sequence shown here is derived from an EMBL/GenBank/DDBJ whole genome shotgun (WGS) entry which is preliminary data.</text>
</comment>
<name>A0A2S6IEU1_9FLAO</name>
<accession>A0A2S6IEU1</accession>
<keyword evidence="1" id="KW-0175">Coiled coil</keyword>
<dbReference type="RefSeq" id="WP_104516624.1">
    <property type="nucleotide sequence ID" value="NZ_MQVW01000014.1"/>
</dbReference>
<dbReference type="AlphaFoldDB" id="A0A2S6IEU1"/>
<evidence type="ECO:0000313" key="4">
    <source>
        <dbReference type="Proteomes" id="UP000239002"/>
    </source>
</evidence>